<evidence type="ECO:0000256" key="7">
    <source>
        <dbReference type="ARBA" id="ARBA00023136"/>
    </source>
</evidence>
<dbReference type="GO" id="GO:0005886">
    <property type="term" value="C:plasma membrane"/>
    <property type="evidence" value="ECO:0007669"/>
    <property type="project" value="UniProtKB-SubCell"/>
</dbReference>
<keyword evidence="3" id="KW-0813">Transport</keyword>
<dbReference type="AlphaFoldDB" id="A0A2M7XC60"/>
<keyword evidence="5 8" id="KW-0812">Transmembrane</keyword>
<dbReference type="InterPro" id="IPR002549">
    <property type="entry name" value="AI-2E-like"/>
</dbReference>
<comment type="subcellular location">
    <subcellularLocation>
        <location evidence="1">Cell membrane</location>
        <topology evidence="1">Multi-pass membrane protein</topology>
    </subcellularLocation>
</comment>
<comment type="caution">
    <text evidence="9">The sequence shown here is derived from an EMBL/GenBank/DDBJ whole genome shotgun (WGS) entry which is preliminary data.</text>
</comment>
<keyword evidence="6 8" id="KW-1133">Transmembrane helix</keyword>
<evidence type="ECO:0000256" key="6">
    <source>
        <dbReference type="ARBA" id="ARBA00022989"/>
    </source>
</evidence>
<dbReference type="PANTHER" id="PTHR21716:SF53">
    <property type="entry name" value="PERMEASE PERM-RELATED"/>
    <property type="match status" value="1"/>
</dbReference>
<dbReference type="PANTHER" id="PTHR21716">
    <property type="entry name" value="TRANSMEMBRANE PROTEIN"/>
    <property type="match status" value="1"/>
</dbReference>
<feature type="transmembrane region" description="Helical" evidence="8">
    <location>
        <begin position="168"/>
        <end position="201"/>
    </location>
</feature>
<accession>A0A2M7XC60</accession>
<organism evidence="9 10">
    <name type="scientific">Candidatus Uhrbacteria bacterium CG_4_9_14_3_um_filter_50_9</name>
    <dbReference type="NCBI Taxonomy" id="1975035"/>
    <lineage>
        <taxon>Bacteria</taxon>
        <taxon>Candidatus Uhriibacteriota</taxon>
    </lineage>
</organism>
<keyword evidence="4" id="KW-1003">Cell membrane</keyword>
<dbReference type="Proteomes" id="UP000229385">
    <property type="component" value="Unassembled WGS sequence"/>
</dbReference>
<feature type="transmembrane region" description="Helical" evidence="8">
    <location>
        <begin position="12"/>
        <end position="37"/>
    </location>
</feature>
<feature type="transmembrane region" description="Helical" evidence="8">
    <location>
        <begin position="72"/>
        <end position="92"/>
    </location>
</feature>
<feature type="transmembrane region" description="Helical" evidence="8">
    <location>
        <begin position="123"/>
        <end position="147"/>
    </location>
</feature>
<reference evidence="10" key="1">
    <citation type="submission" date="2017-09" db="EMBL/GenBank/DDBJ databases">
        <title>Depth-based differentiation of microbial function through sediment-hosted aquifers and enrichment of novel symbionts in the deep terrestrial subsurface.</title>
        <authorList>
            <person name="Probst A.J."/>
            <person name="Ladd B."/>
            <person name="Jarett J.K."/>
            <person name="Geller-Mcgrath D.E."/>
            <person name="Sieber C.M.K."/>
            <person name="Emerson J.B."/>
            <person name="Anantharaman K."/>
            <person name="Thomas B.C."/>
            <person name="Malmstrom R."/>
            <person name="Stieglmeier M."/>
            <person name="Klingl A."/>
            <person name="Woyke T."/>
            <person name="Ryan C.M."/>
            <person name="Banfield J.F."/>
        </authorList>
    </citation>
    <scope>NUCLEOTIDE SEQUENCE [LARGE SCALE GENOMIC DNA]</scope>
</reference>
<evidence type="ECO:0008006" key="11">
    <source>
        <dbReference type="Google" id="ProtNLM"/>
    </source>
</evidence>
<dbReference type="GO" id="GO:0055085">
    <property type="term" value="P:transmembrane transport"/>
    <property type="evidence" value="ECO:0007669"/>
    <property type="project" value="TreeGrafter"/>
</dbReference>
<evidence type="ECO:0000256" key="3">
    <source>
        <dbReference type="ARBA" id="ARBA00022448"/>
    </source>
</evidence>
<feature type="non-terminal residue" evidence="9">
    <location>
        <position position="1"/>
    </location>
</feature>
<keyword evidence="7 8" id="KW-0472">Membrane</keyword>
<protein>
    <recommendedName>
        <fullName evidence="11">AI-2E family transporter</fullName>
    </recommendedName>
</protein>
<feature type="transmembrane region" description="Helical" evidence="8">
    <location>
        <begin position="99"/>
        <end position="117"/>
    </location>
</feature>
<proteinExistence type="inferred from homology"/>
<evidence type="ECO:0000313" key="9">
    <source>
        <dbReference type="EMBL" id="PJA45481.1"/>
    </source>
</evidence>
<evidence type="ECO:0000256" key="8">
    <source>
        <dbReference type="SAM" id="Phobius"/>
    </source>
</evidence>
<sequence>FEQMVNSWSTGFFSTVTSFVGGAAALLIILVLTFYMVAEEEGFGTSVQYLVPVEYQPYMKLLLKKLKRKMGAWLRGQLILSLMVGVLVYVGLSILGIKYALLLALLAAVLEIVPYVGPVLSVIPAMIVGFAISPTLGVSIMVLYVIIQQIENHVLVPKVMQKVTGLHPVLSIVALLVGLKIAGVPGAIFSIPLAMMIVVVLEDLFKDVG</sequence>
<name>A0A2M7XC60_9BACT</name>
<evidence type="ECO:0000256" key="5">
    <source>
        <dbReference type="ARBA" id="ARBA00022692"/>
    </source>
</evidence>
<evidence type="ECO:0000256" key="2">
    <source>
        <dbReference type="ARBA" id="ARBA00009773"/>
    </source>
</evidence>
<gene>
    <name evidence="9" type="ORF">CO174_02945</name>
</gene>
<evidence type="ECO:0000256" key="4">
    <source>
        <dbReference type="ARBA" id="ARBA00022475"/>
    </source>
</evidence>
<dbReference type="EMBL" id="PFWU01000035">
    <property type="protein sequence ID" value="PJA45481.1"/>
    <property type="molecule type" value="Genomic_DNA"/>
</dbReference>
<comment type="similarity">
    <text evidence="2">Belongs to the autoinducer-2 exporter (AI-2E) (TC 2.A.86) family.</text>
</comment>
<evidence type="ECO:0000256" key="1">
    <source>
        <dbReference type="ARBA" id="ARBA00004651"/>
    </source>
</evidence>
<evidence type="ECO:0000313" key="10">
    <source>
        <dbReference type="Proteomes" id="UP000229385"/>
    </source>
</evidence>
<dbReference type="Pfam" id="PF01594">
    <property type="entry name" value="AI-2E_transport"/>
    <property type="match status" value="1"/>
</dbReference>